<dbReference type="PANTHER" id="PTHR43065:SF50">
    <property type="entry name" value="HISTIDINE KINASE"/>
    <property type="match status" value="1"/>
</dbReference>
<dbReference type="Pfam" id="PF02518">
    <property type="entry name" value="HATPase_c"/>
    <property type="match status" value="1"/>
</dbReference>
<evidence type="ECO:0000313" key="3">
    <source>
        <dbReference type="Proteomes" id="UP001442494"/>
    </source>
</evidence>
<proteinExistence type="predicted"/>
<gene>
    <name evidence="2" type="ORF">NDI37_08135</name>
</gene>
<keyword evidence="3" id="KW-1185">Reference proteome</keyword>
<evidence type="ECO:0000313" key="2">
    <source>
        <dbReference type="EMBL" id="MEP0864437.1"/>
    </source>
</evidence>
<dbReference type="InterPro" id="IPR003594">
    <property type="entry name" value="HATPase_dom"/>
</dbReference>
<dbReference type="PANTHER" id="PTHR43065">
    <property type="entry name" value="SENSOR HISTIDINE KINASE"/>
    <property type="match status" value="1"/>
</dbReference>
<feature type="domain" description="Histidine kinase/HSP90-like ATPase" evidence="1">
    <location>
        <begin position="337"/>
        <end position="508"/>
    </location>
</feature>
<dbReference type="RefSeq" id="WP_190424114.1">
    <property type="nucleotide sequence ID" value="NZ_JAMPKK010000013.1"/>
</dbReference>
<keyword evidence="2" id="KW-0418">Kinase</keyword>
<dbReference type="Proteomes" id="UP001442494">
    <property type="component" value="Unassembled WGS sequence"/>
</dbReference>
<dbReference type="GO" id="GO:0016301">
    <property type="term" value="F:kinase activity"/>
    <property type="evidence" value="ECO:0007669"/>
    <property type="project" value="UniProtKB-KW"/>
</dbReference>
<dbReference type="SUPFAM" id="SSF55874">
    <property type="entry name" value="ATPase domain of HSP90 chaperone/DNA topoisomerase II/histidine kinase"/>
    <property type="match status" value="1"/>
</dbReference>
<dbReference type="SMART" id="SM00387">
    <property type="entry name" value="HATPase_c"/>
    <property type="match status" value="1"/>
</dbReference>
<accession>A0ABV0JLW4</accession>
<dbReference type="EMBL" id="JAMPKK010000013">
    <property type="protein sequence ID" value="MEP0864437.1"/>
    <property type="molecule type" value="Genomic_DNA"/>
</dbReference>
<organism evidence="2 3">
    <name type="scientific">Funiculus sociatus GB2-A5</name>
    <dbReference type="NCBI Taxonomy" id="2933946"/>
    <lineage>
        <taxon>Bacteria</taxon>
        <taxon>Bacillati</taxon>
        <taxon>Cyanobacteriota</taxon>
        <taxon>Cyanophyceae</taxon>
        <taxon>Coleofasciculales</taxon>
        <taxon>Coleofasciculaceae</taxon>
        <taxon>Funiculus</taxon>
    </lineage>
</organism>
<comment type="caution">
    <text evidence="2">The sequence shown here is derived from an EMBL/GenBank/DDBJ whole genome shotgun (WGS) entry which is preliminary data.</text>
</comment>
<reference evidence="2 3" key="1">
    <citation type="submission" date="2022-04" db="EMBL/GenBank/DDBJ databases">
        <title>Positive selection, recombination, and allopatry shape intraspecific diversity of widespread and dominant cyanobacteria.</title>
        <authorList>
            <person name="Wei J."/>
            <person name="Shu W."/>
            <person name="Hu C."/>
        </authorList>
    </citation>
    <scope>NUCLEOTIDE SEQUENCE [LARGE SCALE GENOMIC DNA]</scope>
    <source>
        <strain evidence="2 3">GB2-A5</strain>
    </source>
</reference>
<dbReference type="Gene3D" id="3.30.565.10">
    <property type="entry name" value="Histidine kinase-like ATPase, C-terminal domain"/>
    <property type="match status" value="1"/>
</dbReference>
<dbReference type="InterPro" id="IPR036890">
    <property type="entry name" value="HATPase_C_sf"/>
</dbReference>
<protein>
    <submittedName>
        <fullName evidence="2">HAMP domain-containing histidine kinase</fullName>
    </submittedName>
</protein>
<dbReference type="Gene3D" id="1.10.287.130">
    <property type="match status" value="1"/>
</dbReference>
<evidence type="ECO:0000259" key="1">
    <source>
        <dbReference type="SMART" id="SM00387"/>
    </source>
</evidence>
<name>A0ABV0JLW4_9CYAN</name>
<keyword evidence="2" id="KW-0808">Transferase</keyword>
<sequence>MIIYVNKLNPASLLHFGRCVLVSNGFISPPSLSQGSDRDLSTQSALRELPLYNFQVKTTCQGVDVARIFEKHPLLPGAILIEQGKFAGMVSRRRLLECLLRPHRLELFLHKPLQVIYRYDRSEVLVLPDSTPILTATQQALKRSPELRAEPIVVQVGASDYRLLDVQELNLVSWQIRGIETQVRYERIQAQMIQSEKMASLGRLVDGLVHEILDPVSFIWGNLTYVSTYSDNLLELLSAYAAYLTVPPEEIADLKEDIELDFIQQDFPRAIGSIRSGAERLKKLVSGLQNFCHIDDVYPKPADLHANLDSILLLLKSRLTSEIEIIRNYGHLPPVQCYIGQLNQVFMNILTNAIDALIEQAVREKYSQEFKGGMPAADAIQKPRIEITTKVFSRTFTNPNPGICDLRWVSILIADNGPGMSPELQQQILESFSVQKRATKETSLSLSYEIVTAKHGGEFKMRSRRVSQEKSPTVSDRLYEAESQVSGNESIESPVSSGTEFEILLPLV</sequence>